<dbReference type="AlphaFoldDB" id="A0A0A9GJJ1"/>
<dbReference type="EMBL" id="GBRH01173279">
    <property type="protein sequence ID" value="JAE24617.1"/>
    <property type="molecule type" value="Transcribed_RNA"/>
</dbReference>
<reference evidence="2" key="1">
    <citation type="submission" date="2014-09" db="EMBL/GenBank/DDBJ databases">
        <authorList>
            <person name="Magalhaes I.L.F."/>
            <person name="Oliveira U."/>
            <person name="Santos F.R."/>
            <person name="Vidigal T.H.D.A."/>
            <person name="Brescovit A.D."/>
            <person name="Santos A.J."/>
        </authorList>
    </citation>
    <scope>NUCLEOTIDE SEQUENCE</scope>
    <source>
        <tissue evidence="2">Shoot tissue taken approximately 20 cm above the soil surface</tissue>
    </source>
</reference>
<name>A0A0A9GJJ1_ARUDO</name>
<feature type="transmembrane region" description="Helical" evidence="1">
    <location>
        <begin position="32"/>
        <end position="49"/>
    </location>
</feature>
<accession>A0A0A9GJJ1</accession>
<sequence length="106" mass="12334">MRALARCGQICTKLLIQQGKYRKLHIHLPSSPFRFFSLVTIFLPWYTFHQSAHESHSLTAFILLLLASTLHHPYSRSTRYILYLQAHKQLPKARRSPSPSTLHARP</sequence>
<organism evidence="2">
    <name type="scientific">Arundo donax</name>
    <name type="common">Giant reed</name>
    <name type="synonym">Donax arundinaceus</name>
    <dbReference type="NCBI Taxonomy" id="35708"/>
    <lineage>
        <taxon>Eukaryota</taxon>
        <taxon>Viridiplantae</taxon>
        <taxon>Streptophyta</taxon>
        <taxon>Embryophyta</taxon>
        <taxon>Tracheophyta</taxon>
        <taxon>Spermatophyta</taxon>
        <taxon>Magnoliopsida</taxon>
        <taxon>Liliopsida</taxon>
        <taxon>Poales</taxon>
        <taxon>Poaceae</taxon>
        <taxon>PACMAD clade</taxon>
        <taxon>Arundinoideae</taxon>
        <taxon>Arundineae</taxon>
        <taxon>Arundo</taxon>
    </lineage>
</organism>
<feature type="transmembrane region" description="Helical" evidence="1">
    <location>
        <begin position="55"/>
        <end position="74"/>
    </location>
</feature>
<keyword evidence="1" id="KW-1133">Transmembrane helix</keyword>
<proteinExistence type="predicted"/>
<reference evidence="2" key="2">
    <citation type="journal article" date="2015" name="Data Brief">
        <title>Shoot transcriptome of the giant reed, Arundo donax.</title>
        <authorList>
            <person name="Barrero R.A."/>
            <person name="Guerrero F.D."/>
            <person name="Moolhuijzen P."/>
            <person name="Goolsby J.A."/>
            <person name="Tidwell J."/>
            <person name="Bellgard S.E."/>
            <person name="Bellgard M.I."/>
        </authorList>
    </citation>
    <scope>NUCLEOTIDE SEQUENCE</scope>
    <source>
        <tissue evidence="2">Shoot tissue taken approximately 20 cm above the soil surface</tissue>
    </source>
</reference>
<evidence type="ECO:0000313" key="2">
    <source>
        <dbReference type="EMBL" id="JAE24617.1"/>
    </source>
</evidence>
<evidence type="ECO:0000256" key="1">
    <source>
        <dbReference type="SAM" id="Phobius"/>
    </source>
</evidence>
<keyword evidence="1" id="KW-0472">Membrane</keyword>
<protein>
    <submittedName>
        <fullName evidence="2">Uncharacterized protein</fullName>
    </submittedName>
</protein>
<keyword evidence="1" id="KW-0812">Transmembrane</keyword>